<dbReference type="Pfam" id="PF13604">
    <property type="entry name" value="AAA_30"/>
    <property type="match status" value="1"/>
</dbReference>
<organism evidence="4 5">
    <name type="scientific">Dongia sedimenti</name>
    <dbReference type="NCBI Taxonomy" id="3064282"/>
    <lineage>
        <taxon>Bacteria</taxon>
        <taxon>Pseudomonadati</taxon>
        <taxon>Pseudomonadota</taxon>
        <taxon>Alphaproteobacteria</taxon>
        <taxon>Rhodospirillales</taxon>
        <taxon>Dongiaceae</taxon>
        <taxon>Dongia</taxon>
    </lineage>
</organism>
<protein>
    <submittedName>
        <fullName evidence="4">AAA family ATPase</fullName>
    </submittedName>
</protein>
<sequence length="1265" mass="140975">MMAKTEGSVTRIPLRHLSVRVPWHDAGWDGTVCRAPRFNSSCLALNRIASAKDEAAEAGYAGQLLSEIPAENAPPCFAERVNFLSPKSQRRLARHAYSKTSDHHKHISDTIFTHPAYSAAATPFGWLLKDRAWGEEWRDGKIDNKAIAERYAIDSRPEYEPVEPGWLDERPWIQGHANQKALLDGFFGALKPQKSLVFMYAKRSPLIDDDQWMIVGVGRITSIGNLQEWDYTLAKGVPIRSYLWERSVCHSIRPNGDDGVLLPYHDLLGRCERDPSLDPRDCIAFVPKEYRDEFSYASEHVATGSAIAALLSVKEALTAYDARFGGEWTAQLRWIDRRLGELWHLRGPFPGLGPVLCACGVEYGYQLAYHFLEQAGENGDPWPVLAALVQNPNSLPADLKAQVIGFADTWRFLESDRGAKRLSLIKLLARFDLTAGQVARWWDRAARNNEGLHLASEEISDTAILRNPYALYECDRLQSEPIAFRTIDQGAFPERPIAGAHPVPEPSSMTGPADGRRLRAATTAILEDAALEGHTLLAREEIISRLKSLNLSPTLPATEDQFEIHGDKLAPVISHCTLANGKVAYQIDRLVVARELIESSIQKRVKLGKRLAVDIAWRTDLDAEFRDVPAPKGSLEDRGRDEKAAALAELAASRFSVLIGAAGTGKTTLLKFLCRVPAIRQRGILLLAPTGKARVRLQQATGVEAQTLAQFLRPLRYDDATQRYRVIGDLERSSSCKTVIVDEASMLTEDMLAALLDSLSGVDRIILVGDPGQLPPIGAGRPFVDIVKLLAPETFPRNQPHVGRGYAELTTGSRQKGEQRQDLELAELFSGRSTGPAGDEIISKLTDEDCGQHLRICAWSTPSQLAELLPKVISQELQVDHGDLERSFALKALGGTESGGYVYFNFWSSGPAADGWQVLSPVKGDAAGTAILNRLIQRGFRDETRKRAQNQDWRFAKVAAPMGSDGIIYGDKVINLGNRRRFSVWPKQNRDGKEPLKYVANGEIGIVTGPFRKKGSKVSLDNLRVTLSSQPGFEYTYWNSDLDEDGKLLELAYALTVHKAQGSEFNKVFVVLPNPCRILSRELLYTALTRQNSRLILFCQGEPHKLLDYRQLSDAARRLTNLFEAPEPVQIGQRVYDNKHIHRSRRGELMISKSEVIIANELASESIEYEYERPFIGGDGSRRYPDFTIEDADTGIVWFWEHLGMLGDEEYGRKWKLKLAWYRNNGVRLHEEGGGPNGTLVTSTEAQGIDYVQIRKLIKMIKSGT</sequence>
<dbReference type="InterPro" id="IPR027785">
    <property type="entry name" value="UvrD-like_helicase_C"/>
</dbReference>
<feature type="domain" description="UvrD-like helicase C-terminal" evidence="3">
    <location>
        <begin position="1051"/>
        <end position="1097"/>
    </location>
</feature>
<dbReference type="SUPFAM" id="SSF52540">
    <property type="entry name" value="P-loop containing nucleoside triphosphate hydrolases"/>
    <property type="match status" value="1"/>
</dbReference>
<evidence type="ECO:0000256" key="1">
    <source>
        <dbReference type="ARBA" id="ARBA00022741"/>
    </source>
</evidence>
<evidence type="ECO:0000313" key="4">
    <source>
        <dbReference type="EMBL" id="MDQ7251284.1"/>
    </source>
</evidence>
<dbReference type="Proteomes" id="UP001230156">
    <property type="component" value="Unassembled WGS sequence"/>
</dbReference>
<accession>A0ABU0YUA7</accession>
<dbReference type="PANTHER" id="PTHR43788:SF6">
    <property type="entry name" value="DNA HELICASE B"/>
    <property type="match status" value="1"/>
</dbReference>
<dbReference type="PANTHER" id="PTHR43788">
    <property type="entry name" value="DNA2/NAM7 HELICASE FAMILY MEMBER"/>
    <property type="match status" value="1"/>
</dbReference>
<evidence type="ECO:0000313" key="5">
    <source>
        <dbReference type="Proteomes" id="UP001230156"/>
    </source>
</evidence>
<dbReference type="InterPro" id="IPR027417">
    <property type="entry name" value="P-loop_NTPase"/>
</dbReference>
<reference evidence="5" key="1">
    <citation type="submission" date="2023-08" db="EMBL/GenBank/DDBJ databases">
        <title>Rhodospirillaceae gen. nov., a novel taxon isolated from the Yangtze River Yuezi River estuary sludge.</title>
        <authorList>
            <person name="Ruan L."/>
        </authorList>
    </citation>
    <scope>NUCLEOTIDE SEQUENCE [LARGE SCALE GENOMIC DNA]</scope>
    <source>
        <strain evidence="5">R-7</strain>
    </source>
</reference>
<dbReference type="Pfam" id="PF13538">
    <property type="entry name" value="UvrD_C_2"/>
    <property type="match status" value="1"/>
</dbReference>
<keyword evidence="2" id="KW-0067">ATP-binding</keyword>
<evidence type="ECO:0000259" key="3">
    <source>
        <dbReference type="Pfam" id="PF13538"/>
    </source>
</evidence>
<dbReference type="CDD" id="cd18809">
    <property type="entry name" value="SF1_C_RecD"/>
    <property type="match status" value="1"/>
</dbReference>
<keyword evidence="5" id="KW-1185">Reference proteome</keyword>
<proteinExistence type="predicted"/>
<dbReference type="InterPro" id="IPR050534">
    <property type="entry name" value="Coronavir_polyprotein_1ab"/>
</dbReference>
<dbReference type="RefSeq" id="WP_379961508.1">
    <property type="nucleotide sequence ID" value="NZ_JAUYVI010000010.1"/>
</dbReference>
<dbReference type="Gene3D" id="2.30.30.940">
    <property type="match status" value="1"/>
</dbReference>
<dbReference type="Gene3D" id="3.40.50.300">
    <property type="entry name" value="P-loop containing nucleotide triphosphate hydrolases"/>
    <property type="match status" value="2"/>
</dbReference>
<gene>
    <name evidence="4" type="ORF">Q8A70_26600</name>
</gene>
<comment type="caution">
    <text evidence="4">The sequence shown here is derived from an EMBL/GenBank/DDBJ whole genome shotgun (WGS) entry which is preliminary data.</text>
</comment>
<evidence type="ECO:0000256" key="2">
    <source>
        <dbReference type="ARBA" id="ARBA00022840"/>
    </source>
</evidence>
<dbReference type="EMBL" id="JAUYVI010000010">
    <property type="protein sequence ID" value="MDQ7251284.1"/>
    <property type="molecule type" value="Genomic_DNA"/>
</dbReference>
<keyword evidence="1" id="KW-0547">Nucleotide-binding</keyword>
<name>A0ABU0YUA7_9PROT</name>
<dbReference type="CDD" id="cd17933">
    <property type="entry name" value="DEXSc_RecD-like"/>
    <property type="match status" value="1"/>
</dbReference>